<dbReference type="GO" id="GO:0005524">
    <property type="term" value="F:ATP binding"/>
    <property type="evidence" value="ECO:0007669"/>
    <property type="project" value="UniProtKB-KW"/>
</dbReference>
<dbReference type="SUPFAM" id="SSF56104">
    <property type="entry name" value="SAICAR synthase-like"/>
    <property type="match status" value="1"/>
</dbReference>
<evidence type="ECO:0000256" key="11">
    <source>
        <dbReference type="HAMAP-Rule" id="MF_00137"/>
    </source>
</evidence>
<comment type="similarity">
    <text evidence="2 11">Belongs to the SAICAR synthetase family.</text>
</comment>
<evidence type="ECO:0000256" key="9">
    <source>
        <dbReference type="ARBA" id="ARBA00030409"/>
    </source>
</evidence>
<keyword evidence="14" id="KW-1185">Reference proteome</keyword>
<dbReference type="Pfam" id="PF01259">
    <property type="entry name" value="SAICAR_synt"/>
    <property type="match status" value="1"/>
</dbReference>
<evidence type="ECO:0000259" key="12">
    <source>
        <dbReference type="Pfam" id="PF01259"/>
    </source>
</evidence>
<evidence type="ECO:0000313" key="13">
    <source>
        <dbReference type="EMBL" id="MBB3022895.1"/>
    </source>
</evidence>
<name>A0A839QT38_9MICO</name>
<evidence type="ECO:0000256" key="10">
    <source>
        <dbReference type="ARBA" id="ARBA00048475"/>
    </source>
</evidence>
<evidence type="ECO:0000256" key="7">
    <source>
        <dbReference type="ARBA" id="ARBA00022755"/>
    </source>
</evidence>
<comment type="pathway">
    <text evidence="1 11">Purine metabolism; IMP biosynthesis via de novo pathway; 5-amino-1-(5-phospho-D-ribosyl)imidazole-4-carboxamide from 5-amino-1-(5-phospho-D-ribosyl)imidazole-4-carboxylate: step 1/2.</text>
</comment>
<dbReference type="GO" id="GO:0006189">
    <property type="term" value="P:'de novo' IMP biosynthetic process"/>
    <property type="evidence" value="ECO:0007669"/>
    <property type="project" value="UniProtKB-UniRule"/>
</dbReference>
<proteinExistence type="inferred from homology"/>
<dbReference type="GO" id="GO:0004639">
    <property type="term" value="F:phosphoribosylaminoimidazolesuccinocarboxamide synthase activity"/>
    <property type="evidence" value="ECO:0007669"/>
    <property type="project" value="UniProtKB-UniRule"/>
</dbReference>
<dbReference type="InterPro" id="IPR028923">
    <property type="entry name" value="SAICAR_synt/ADE2_N"/>
</dbReference>
<keyword evidence="5 11" id="KW-0436">Ligase</keyword>
<dbReference type="NCBIfam" id="NF010568">
    <property type="entry name" value="PRK13961.1"/>
    <property type="match status" value="1"/>
</dbReference>
<dbReference type="EMBL" id="JACHWP010000002">
    <property type="protein sequence ID" value="MBB3022895.1"/>
    <property type="molecule type" value="Genomic_DNA"/>
</dbReference>
<dbReference type="PANTHER" id="PTHR43700:SF1">
    <property type="entry name" value="PHOSPHORIBOSYLAMINOIMIDAZOLE-SUCCINOCARBOXAMIDE SYNTHASE"/>
    <property type="match status" value="1"/>
</dbReference>
<dbReference type="InterPro" id="IPR018236">
    <property type="entry name" value="SAICAR_synthetase_CS"/>
</dbReference>
<evidence type="ECO:0000256" key="5">
    <source>
        <dbReference type="ARBA" id="ARBA00022598"/>
    </source>
</evidence>
<dbReference type="FunFam" id="3.30.470.20:FF:000015">
    <property type="entry name" value="Phosphoribosylaminoimidazole-succinocarboxamide synthase"/>
    <property type="match status" value="1"/>
</dbReference>
<reference evidence="13 14" key="1">
    <citation type="submission" date="2020-08" db="EMBL/GenBank/DDBJ databases">
        <title>Sequencing the genomes of 1000 actinobacteria strains.</title>
        <authorList>
            <person name="Klenk H.-P."/>
        </authorList>
    </citation>
    <scope>NUCLEOTIDE SEQUENCE [LARGE SCALE GENOMIC DNA]</scope>
    <source>
        <strain evidence="13 14">DSM 23040</strain>
    </source>
</reference>
<protein>
    <recommendedName>
        <fullName evidence="4 11">Phosphoribosylaminoimidazole-succinocarboxamide synthase</fullName>
        <ecNumber evidence="3 11">6.3.2.6</ecNumber>
    </recommendedName>
    <alternativeName>
        <fullName evidence="9 11">SAICAR synthetase</fullName>
    </alternativeName>
</protein>
<dbReference type="CDD" id="cd01414">
    <property type="entry name" value="SAICAR_synt_Sc"/>
    <property type="match status" value="1"/>
</dbReference>
<dbReference type="Gene3D" id="3.30.470.20">
    <property type="entry name" value="ATP-grasp fold, B domain"/>
    <property type="match status" value="1"/>
</dbReference>
<dbReference type="Gene3D" id="3.30.200.20">
    <property type="entry name" value="Phosphorylase Kinase, domain 1"/>
    <property type="match status" value="1"/>
</dbReference>
<dbReference type="PANTHER" id="PTHR43700">
    <property type="entry name" value="PHOSPHORIBOSYLAMINOIMIDAZOLE-SUCCINOCARBOXAMIDE SYNTHASE"/>
    <property type="match status" value="1"/>
</dbReference>
<feature type="domain" description="SAICAR synthetase/ADE2 N-terminal" evidence="12">
    <location>
        <begin position="18"/>
        <end position="269"/>
    </location>
</feature>
<dbReference type="UniPathway" id="UPA00074">
    <property type="reaction ID" value="UER00131"/>
</dbReference>
<dbReference type="Proteomes" id="UP000568050">
    <property type="component" value="Unassembled WGS sequence"/>
</dbReference>
<comment type="catalytic activity">
    <reaction evidence="10 11">
        <text>5-amino-1-(5-phospho-D-ribosyl)imidazole-4-carboxylate + L-aspartate + ATP = (2S)-2-[5-amino-1-(5-phospho-beta-D-ribosyl)imidazole-4-carboxamido]succinate + ADP + phosphate + 2 H(+)</text>
        <dbReference type="Rhea" id="RHEA:22628"/>
        <dbReference type="ChEBI" id="CHEBI:15378"/>
        <dbReference type="ChEBI" id="CHEBI:29991"/>
        <dbReference type="ChEBI" id="CHEBI:30616"/>
        <dbReference type="ChEBI" id="CHEBI:43474"/>
        <dbReference type="ChEBI" id="CHEBI:58443"/>
        <dbReference type="ChEBI" id="CHEBI:77657"/>
        <dbReference type="ChEBI" id="CHEBI:456216"/>
        <dbReference type="EC" id="6.3.2.6"/>
    </reaction>
</comment>
<dbReference type="HAMAP" id="MF_00137">
    <property type="entry name" value="SAICAR_synth"/>
    <property type="match status" value="1"/>
</dbReference>
<evidence type="ECO:0000256" key="6">
    <source>
        <dbReference type="ARBA" id="ARBA00022741"/>
    </source>
</evidence>
<dbReference type="NCBIfam" id="TIGR00081">
    <property type="entry name" value="purC"/>
    <property type="match status" value="1"/>
</dbReference>
<accession>A0A839QT38</accession>
<keyword evidence="6 11" id="KW-0547">Nucleotide-binding</keyword>
<dbReference type="AlphaFoldDB" id="A0A839QT38"/>
<dbReference type="RefSeq" id="WP_183375530.1">
    <property type="nucleotide sequence ID" value="NZ_CBCSFZ010000001.1"/>
</dbReference>
<dbReference type="PROSITE" id="PS01057">
    <property type="entry name" value="SAICAR_SYNTHETASE_1"/>
    <property type="match status" value="1"/>
</dbReference>
<evidence type="ECO:0000256" key="3">
    <source>
        <dbReference type="ARBA" id="ARBA00012217"/>
    </source>
</evidence>
<dbReference type="GO" id="GO:0005737">
    <property type="term" value="C:cytoplasm"/>
    <property type="evidence" value="ECO:0007669"/>
    <property type="project" value="TreeGrafter"/>
</dbReference>
<evidence type="ECO:0000256" key="1">
    <source>
        <dbReference type="ARBA" id="ARBA00004672"/>
    </source>
</evidence>
<keyword evidence="8 11" id="KW-0067">ATP-binding</keyword>
<evidence type="ECO:0000256" key="8">
    <source>
        <dbReference type="ARBA" id="ARBA00022840"/>
    </source>
</evidence>
<keyword evidence="7 11" id="KW-0658">Purine biosynthesis</keyword>
<comment type="caution">
    <text evidence="13">The sequence shown here is derived from an EMBL/GenBank/DDBJ whole genome shotgun (WGS) entry which is preliminary data.</text>
</comment>
<dbReference type="EC" id="6.3.2.6" evidence="3 11"/>
<evidence type="ECO:0000256" key="2">
    <source>
        <dbReference type="ARBA" id="ARBA00010190"/>
    </source>
</evidence>
<evidence type="ECO:0000313" key="14">
    <source>
        <dbReference type="Proteomes" id="UP000568050"/>
    </source>
</evidence>
<gene>
    <name evidence="11" type="primary">purC</name>
    <name evidence="13" type="ORF">FHX50_001178</name>
</gene>
<sequence length="301" mass="32784">MSEALLDAPRLDGWDHAVSGKVRELYVPAGESLSTAREVLVLATDRISAFDFSLQPGIPDKGRILTRMSVLWFDLLKDVVPNHVISAEDVPEPVRGRALRCQGLDMLPLECIVRGYLTGSGLADYRASGSVGGHALPAGLEDGSRLPEPIYTPSTKAEVGGHDENITVAQARELVGEDLGAQAEEASLEVYRRAADFARERGIILADTKLEFGTSRADGSLVLGDEVLTPDSSRFWDADGYRVGQAQPSFDKQFVRDFLTSAESGWDRASGEEPPVLPERIVEATRAKYIDALERLTGERF</sequence>
<organism evidence="13 14">
    <name type="scientific">Helcobacillus massiliensis</name>
    <dbReference type="NCBI Taxonomy" id="521392"/>
    <lineage>
        <taxon>Bacteria</taxon>
        <taxon>Bacillati</taxon>
        <taxon>Actinomycetota</taxon>
        <taxon>Actinomycetes</taxon>
        <taxon>Micrococcales</taxon>
        <taxon>Dermabacteraceae</taxon>
        <taxon>Helcobacillus</taxon>
    </lineage>
</organism>
<dbReference type="InterPro" id="IPR001636">
    <property type="entry name" value="SAICAR_synth"/>
</dbReference>
<dbReference type="PROSITE" id="PS01058">
    <property type="entry name" value="SAICAR_SYNTHETASE_2"/>
    <property type="match status" value="1"/>
</dbReference>
<evidence type="ECO:0000256" key="4">
    <source>
        <dbReference type="ARBA" id="ARBA00016460"/>
    </source>
</evidence>